<dbReference type="PANTHER" id="PTHR15725">
    <property type="entry name" value="ZN-FINGER, C-X8-C-X5-C-X3-H TYPE-CONTAINING"/>
    <property type="match status" value="1"/>
</dbReference>
<dbReference type="Gene3D" id="4.10.1000.10">
    <property type="entry name" value="Zinc finger, CCCH-type"/>
    <property type="match status" value="1"/>
</dbReference>
<evidence type="ECO:0000313" key="3">
    <source>
        <dbReference type="EMBL" id="CAG9136174.1"/>
    </source>
</evidence>
<reference evidence="3" key="1">
    <citation type="submission" date="2020-11" db="EMBL/GenBank/DDBJ databases">
        <authorList>
            <person name="Whiteford S."/>
        </authorList>
    </citation>
    <scope>NUCLEOTIDE SEQUENCE</scope>
</reference>
<evidence type="ECO:0000313" key="4">
    <source>
        <dbReference type="Proteomes" id="UP000653454"/>
    </source>
</evidence>
<proteinExistence type="predicted"/>
<sequence length="517" mass="57109">MGENCVFRHEPSALGCETMCAAWQQGKCMDKKCRLRHMELRKNRKQIPCYWESQPTGCRKKHCPFMHKNPEARTDGILPSQPGMAMPQPPAMVEGVEAMPPVVPGVAPVPLLWQQQRQVVLDSAILGVLPASSELMGARRVLPPHEAAPNPYAPLPVDPLVVNFDDESDNESAPSCTPTKPGGGNSGAPRDGGAPSTAPSAASQELMLLQQIQAEAAAYYSYDAEPPKEVKERKIVRTNLSTKYDRVSLDELTGKKNPEKTSLDFKVMSLDEIRAKKRSSNESLIPTKPITLNLNRKRKISTQETIIDSGNKIIKVVRSNSIVYKKVDENAQNAPSKSKVDAKSDDGESARKRTCSEQSDVLEVVDIELDDDCFKFKRIKLMENTSKPKLIRHTSLSSDNKVDSDLKDDLLDIYGKADDSDTEVQIVGEEITFGNPRLVDTEVIDLDDSAKMAEPIDIVDLSDDEPEINDIDINDIDLELIKNVPDVVASCHTKNVPTVTTSKEVIENIDDILDESL</sequence>
<gene>
    <name evidence="3" type="ORF">PLXY2_LOCUS14437</name>
</gene>
<dbReference type="AlphaFoldDB" id="A0A8S4G8H7"/>
<feature type="compositionally biased region" description="Basic and acidic residues" evidence="1">
    <location>
        <begin position="338"/>
        <end position="355"/>
    </location>
</feature>
<evidence type="ECO:0000256" key="1">
    <source>
        <dbReference type="SAM" id="MobiDB-lite"/>
    </source>
</evidence>
<evidence type="ECO:0000259" key="2">
    <source>
        <dbReference type="Pfam" id="PF15663"/>
    </source>
</evidence>
<dbReference type="Pfam" id="PF15663">
    <property type="entry name" value="zf-CCCH_3"/>
    <property type="match status" value="1"/>
</dbReference>
<keyword evidence="4" id="KW-1185">Reference proteome</keyword>
<accession>A0A8S4G8H7</accession>
<protein>
    <submittedName>
        <fullName evidence="3">(diamondback moth) hypothetical protein</fullName>
    </submittedName>
</protein>
<name>A0A8S4G8H7_PLUXY</name>
<dbReference type="EMBL" id="CAJHNJ030000127">
    <property type="protein sequence ID" value="CAG9136174.1"/>
    <property type="molecule type" value="Genomic_DNA"/>
</dbReference>
<comment type="caution">
    <text evidence="3">The sequence shown here is derived from an EMBL/GenBank/DDBJ whole genome shotgun (WGS) entry which is preliminary data.</text>
</comment>
<feature type="region of interest" description="Disordered" evidence="1">
    <location>
        <begin position="331"/>
        <end position="355"/>
    </location>
</feature>
<dbReference type="Proteomes" id="UP000653454">
    <property type="component" value="Unassembled WGS sequence"/>
</dbReference>
<feature type="region of interest" description="Disordered" evidence="1">
    <location>
        <begin position="148"/>
        <end position="201"/>
    </location>
</feature>
<dbReference type="PANTHER" id="PTHR15725:SF14">
    <property type="entry name" value="ZINC FINGER CCCH DOMAIN-CONTAINING PROTEIN 11A"/>
    <property type="match status" value="1"/>
</dbReference>
<feature type="domain" description="Zinc-finger CCCH" evidence="2">
    <location>
        <begin position="2"/>
        <end position="81"/>
    </location>
</feature>
<dbReference type="InterPro" id="IPR041686">
    <property type="entry name" value="Znf-CCCH_3"/>
</dbReference>
<organism evidence="3 4">
    <name type="scientific">Plutella xylostella</name>
    <name type="common">Diamondback moth</name>
    <name type="synonym">Plutella maculipennis</name>
    <dbReference type="NCBI Taxonomy" id="51655"/>
    <lineage>
        <taxon>Eukaryota</taxon>
        <taxon>Metazoa</taxon>
        <taxon>Ecdysozoa</taxon>
        <taxon>Arthropoda</taxon>
        <taxon>Hexapoda</taxon>
        <taxon>Insecta</taxon>
        <taxon>Pterygota</taxon>
        <taxon>Neoptera</taxon>
        <taxon>Endopterygota</taxon>
        <taxon>Lepidoptera</taxon>
        <taxon>Glossata</taxon>
        <taxon>Ditrysia</taxon>
        <taxon>Yponomeutoidea</taxon>
        <taxon>Plutellidae</taxon>
        <taxon>Plutella</taxon>
    </lineage>
</organism>